<evidence type="ECO:0000313" key="2">
    <source>
        <dbReference type="Proteomes" id="UP000606044"/>
    </source>
</evidence>
<accession>A0A917C8R8</accession>
<reference evidence="1" key="2">
    <citation type="submission" date="2020-09" db="EMBL/GenBank/DDBJ databases">
        <authorList>
            <person name="Sun Q."/>
            <person name="Sedlacek I."/>
        </authorList>
    </citation>
    <scope>NUCLEOTIDE SEQUENCE</scope>
    <source>
        <strain evidence="1">CCM 7897</strain>
    </source>
</reference>
<protein>
    <submittedName>
        <fullName evidence="1">Uncharacterized protein</fullName>
    </submittedName>
</protein>
<reference evidence="1" key="1">
    <citation type="journal article" date="2014" name="Int. J. Syst. Evol. Microbiol.">
        <title>Complete genome sequence of Corynebacterium casei LMG S-19264T (=DSM 44701T), isolated from a smear-ripened cheese.</title>
        <authorList>
            <consortium name="US DOE Joint Genome Institute (JGI-PGF)"/>
            <person name="Walter F."/>
            <person name="Albersmeier A."/>
            <person name="Kalinowski J."/>
            <person name="Ruckert C."/>
        </authorList>
    </citation>
    <scope>NUCLEOTIDE SEQUENCE</scope>
    <source>
        <strain evidence="1">CCM 7897</strain>
    </source>
</reference>
<name>A0A917C8R8_9HYPH</name>
<comment type="caution">
    <text evidence="1">The sequence shown here is derived from an EMBL/GenBank/DDBJ whole genome shotgun (WGS) entry which is preliminary data.</text>
</comment>
<organism evidence="1 2">
    <name type="scientific">Azorhizobium oxalatiphilum</name>
    <dbReference type="NCBI Taxonomy" id="980631"/>
    <lineage>
        <taxon>Bacteria</taxon>
        <taxon>Pseudomonadati</taxon>
        <taxon>Pseudomonadota</taxon>
        <taxon>Alphaproteobacteria</taxon>
        <taxon>Hyphomicrobiales</taxon>
        <taxon>Xanthobacteraceae</taxon>
        <taxon>Azorhizobium</taxon>
    </lineage>
</organism>
<dbReference type="Proteomes" id="UP000606044">
    <property type="component" value="Unassembled WGS sequence"/>
</dbReference>
<dbReference type="RefSeq" id="WP_188582401.1">
    <property type="nucleotide sequence ID" value="NZ_BMCT01000007.1"/>
</dbReference>
<dbReference type="AlphaFoldDB" id="A0A917C8R8"/>
<dbReference type="EMBL" id="BMCT01000007">
    <property type="protein sequence ID" value="GGF78300.1"/>
    <property type="molecule type" value="Genomic_DNA"/>
</dbReference>
<gene>
    <name evidence="1" type="ORF">GCM10007301_42860</name>
</gene>
<evidence type="ECO:0000313" key="1">
    <source>
        <dbReference type="EMBL" id="GGF78300.1"/>
    </source>
</evidence>
<proteinExistence type="predicted"/>
<sequence>MPLLQIDGDQIAVISADLAARLRAALDIPHARVVDFDVGEKQSISTPISTPQMTVMTASYTRATVNLLIELSTGVTMFETLE</sequence>
<keyword evidence="2" id="KW-1185">Reference proteome</keyword>